<keyword evidence="2" id="KW-0175">Coiled coil</keyword>
<dbReference type="InterPro" id="IPR059179">
    <property type="entry name" value="MLKL-like_MCAfunc"/>
</dbReference>
<feature type="region of interest" description="Disordered" evidence="3">
    <location>
        <begin position="19"/>
        <end position="89"/>
    </location>
</feature>
<reference evidence="5" key="1">
    <citation type="submission" date="2023-03" db="EMBL/GenBank/DDBJ databases">
        <title>Massive genome expansion in bonnet fungi (Mycena s.s.) driven by repeated elements and novel gene families across ecological guilds.</title>
        <authorList>
            <consortium name="Lawrence Berkeley National Laboratory"/>
            <person name="Harder C.B."/>
            <person name="Miyauchi S."/>
            <person name="Viragh M."/>
            <person name="Kuo A."/>
            <person name="Thoen E."/>
            <person name="Andreopoulos B."/>
            <person name="Lu D."/>
            <person name="Skrede I."/>
            <person name="Drula E."/>
            <person name="Henrissat B."/>
            <person name="Morin E."/>
            <person name="Kohler A."/>
            <person name="Barry K."/>
            <person name="LaButti K."/>
            <person name="Morin E."/>
            <person name="Salamov A."/>
            <person name="Lipzen A."/>
            <person name="Mereny Z."/>
            <person name="Hegedus B."/>
            <person name="Baldrian P."/>
            <person name="Stursova M."/>
            <person name="Weitz H."/>
            <person name="Taylor A."/>
            <person name="Grigoriev I.V."/>
            <person name="Nagy L.G."/>
            <person name="Martin F."/>
            <person name="Kauserud H."/>
        </authorList>
    </citation>
    <scope>NUCLEOTIDE SEQUENCE</scope>
    <source>
        <strain evidence="5">CBHHK188m</strain>
    </source>
</reference>
<dbReference type="InterPro" id="IPR027417">
    <property type="entry name" value="P-loop_NTPase"/>
</dbReference>
<feature type="compositionally biased region" description="Polar residues" evidence="3">
    <location>
        <begin position="73"/>
        <end position="86"/>
    </location>
</feature>
<name>A0AAD7IM22_9AGAR</name>
<accession>A0AAD7IM22</accession>
<gene>
    <name evidence="5" type="ORF">DFH07DRAFT_776523</name>
</gene>
<dbReference type="AlphaFoldDB" id="A0AAD7IM22"/>
<dbReference type="CDD" id="cd21037">
    <property type="entry name" value="MLKL_NTD"/>
    <property type="match status" value="1"/>
</dbReference>
<comment type="caution">
    <text evidence="5">The sequence shown here is derived from an EMBL/GenBank/DDBJ whole genome shotgun (WGS) entry which is preliminary data.</text>
</comment>
<dbReference type="PANTHER" id="PTHR10039">
    <property type="entry name" value="AMELOGENIN"/>
    <property type="match status" value="1"/>
</dbReference>
<dbReference type="EMBL" id="JARJLG010000100">
    <property type="protein sequence ID" value="KAJ7745903.1"/>
    <property type="molecule type" value="Genomic_DNA"/>
</dbReference>
<evidence type="ECO:0000256" key="2">
    <source>
        <dbReference type="SAM" id="Coils"/>
    </source>
</evidence>
<feature type="domain" description="Nephrocystin 3-like N-terminal" evidence="4">
    <location>
        <begin position="260"/>
        <end position="420"/>
    </location>
</feature>
<organism evidence="5 6">
    <name type="scientific">Mycena maculata</name>
    <dbReference type="NCBI Taxonomy" id="230809"/>
    <lineage>
        <taxon>Eukaryota</taxon>
        <taxon>Fungi</taxon>
        <taxon>Dikarya</taxon>
        <taxon>Basidiomycota</taxon>
        <taxon>Agaricomycotina</taxon>
        <taxon>Agaricomycetes</taxon>
        <taxon>Agaricomycetidae</taxon>
        <taxon>Agaricales</taxon>
        <taxon>Marasmiineae</taxon>
        <taxon>Mycenaceae</taxon>
        <taxon>Mycena</taxon>
    </lineage>
</organism>
<proteinExistence type="predicted"/>
<dbReference type="InterPro" id="IPR036537">
    <property type="entry name" value="Adaptor_Cbl_N_dom_sf"/>
</dbReference>
<keyword evidence="1" id="KW-0677">Repeat</keyword>
<dbReference type="Gene3D" id="1.20.930.20">
    <property type="entry name" value="Adaptor protein Cbl, N-terminal domain"/>
    <property type="match status" value="1"/>
</dbReference>
<feature type="coiled-coil region" evidence="2">
    <location>
        <begin position="133"/>
        <end position="167"/>
    </location>
</feature>
<dbReference type="GO" id="GO:0007166">
    <property type="term" value="P:cell surface receptor signaling pathway"/>
    <property type="evidence" value="ECO:0007669"/>
    <property type="project" value="InterPro"/>
</dbReference>
<dbReference type="Pfam" id="PF24883">
    <property type="entry name" value="NPHP3_N"/>
    <property type="match status" value="1"/>
</dbReference>
<keyword evidence="6" id="KW-1185">Reference proteome</keyword>
<evidence type="ECO:0000313" key="6">
    <source>
        <dbReference type="Proteomes" id="UP001215280"/>
    </source>
</evidence>
<sequence>MLGFFKRAWSKLKSVLKRTHVSKTGNSSGSPLPKDVPKPQSPTPQSNASNAGEEAPSQKAAELGRATYDGSEATGSLQSHTPQPSANEYKGSERAVELGRMVYDGLNLIVKSLHDCSDMFGPLKTATGVFLAITEVVNRVSANKKELNELELRLKSILSIVETYKELGVYVNSSPELKNSATNIHQKYENEEKTVMEMKNHSSLARTATSTTDADKIAKAFRNMNILGEMFQMDTQANIAGNVAEIIRLLRTGTHIQILEDLVAWASHEQTPKVFWMVRMAGTGKSTIAQTFCEILNEKNMLGASFFCSQTSDNTNNARLIIPAIAHSLSSASPTIRSHVIKAIGDDPALAEPTYNNMKVQFTKLIAQPTRMAIGEADKWYKVIVIDGVDECRDLHLVSSLIRLLLVSATQIPFRIFIASLDEYLIRQAFNTYPAEELCLHEFDTKVVKEDIVIYVEASLSGYSGDLL</sequence>
<dbReference type="InterPro" id="IPR056884">
    <property type="entry name" value="NPHP3-like_N"/>
</dbReference>
<evidence type="ECO:0000256" key="3">
    <source>
        <dbReference type="SAM" id="MobiDB-lite"/>
    </source>
</evidence>
<evidence type="ECO:0000313" key="5">
    <source>
        <dbReference type="EMBL" id="KAJ7745903.1"/>
    </source>
</evidence>
<dbReference type="Gene3D" id="3.40.50.300">
    <property type="entry name" value="P-loop containing nucleotide triphosphate hydrolases"/>
    <property type="match status" value="1"/>
</dbReference>
<dbReference type="SUPFAM" id="SSF52540">
    <property type="entry name" value="P-loop containing nucleoside triphosphate hydrolases"/>
    <property type="match status" value="1"/>
</dbReference>
<evidence type="ECO:0000256" key="1">
    <source>
        <dbReference type="ARBA" id="ARBA00022737"/>
    </source>
</evidence>
<evidence type="ECO:0000259" key="4">
    <source>
        <dbReference type="Pfam" id="PF24883"/>
    </source>
</evidence>
<protein>
    <recommendedName>
        <fullName evidence="4">Nephrocystin 3-like N-terminal domain-containing protein</fullName>
    </recommendedName>
</protein>
<dbReference type="Proteomes" id="UP001215280">
    <property type="component" value="Unassembled WGS sequence"/>
</dbReference>